<sequence>MIGVAVLGSGAIAADHVAALARVGGVEVTHVVGTDLARARRIAALTPGCRAGTDLGDALADPAVTGVIVCGRTGDHPARTLAAIAAGKHVVIEKPPARRLADFDDVVAAARTAGVRVMVGQTTRFQPAVRTLAAAAAAGEVGTPRLLHLAWYVGHVWPGGWNSWQLDPAASGGHLVHNGMHPLDLAIALLGDRPERVFTRGWCTHAPGMPTPDSFHVTVRFAGGAVALAELSYGLRRPGDMLRRMTLAGETGTLAHHTAADATLGGTPVTVPPASIADALYHQAVHTADVFAGRAVPLITLEQSRAALATALAAQRSLEAGAPMEVTLDA</sequence>
<evidence type="ECO:0000259" key="4">
    <source>
        <dbReference type="Pfam" id="PF22725"/>
    </source>
</evidence>
<proteinExistence type="inferred from homology"/>
<comment type="similarity">
    <text evidence="1">Belongs to the Gfo/Idh/MocA family.</text>
</comment>
<dbReference type="GO" id="GO:0000166">
    <property type="term" value="F:nucleotide binding"/>
    <property type="evidence" value="ECO:0007669"/>
    <property type="project" value="InterPro"/>
</dbReference>
<feature type="domain" description="Gfo/Idh/MocA-like oxidoreductase N-terminal" evidence="3">
    <location>
        <begin position="2"/>
        <end position="120"/>
    </location>
</feature>
<name>A0A917WWM6_9ACTN</name>
<dbReference type="InterPro" id="IPR036291">
    <property type="entry name" value="NAD(P)-bd_dom_sf"/>
</dbReference>
<protein>
    <recommendedName>
        <fullName evidence="7">Oxidoreductase</fullName>
    </recommendedName>
</protein>
<dbReference type="GO" id="GO:0005737">
    <property type="term" value="C:cytoplasm"/>
    <property type="evidence" value="ECO:0007669"/>
    <property type="project" value="TreeGrafter"/>
</dbReference>
<dbReference type="EMBL" id="BMPI01000019">
    <property type="protein sequence ID" value="GGM35901.1"/>
    <property type="molecule type" value="Genomic_DNA"/>
</dbReference>
<keyword evidence="6" id="KW-1185">Reference proteome</keyword>
<evidence type="ECO:0000259" key="3">
    <source>
        <dbReference type="Pfam" id="PF01408"/>
    </source>
</evidence>
<evidence type="ECO:0000313" key="5">
    <source>
        <dbReference type="EMBL" id="GGM35901.1"/>
    </source>
</evidence>
<dbReference type="RefSeq" id="WP_190251560.1">
    <property type="nucleotide sequence ID" value="NZ_BMPI01000019.1"/>
</dbReference>
<evidence type="ECO:0000256" key="1">
    <source>
        <dbReference type="ARBA" id="ARBA00010928"/>
    </source>
</evidence>
<dbReference type="InterPro" id="IPR000683">
    <property type="entry name" value="Gfo/Idh/MocA-like_OxRdtase_N"/>
</dbReference>
<comment type="caution">
    <text evidence="5">The sequence shown here is derived from an EMBL/GenBank/DDBJ whole genome shotgun (WGS) entry which is preliminary data.</text>
</comment>
<feature type="domain" description="GFO/IDH/MocA-like oxidoreductase" evidence="4">
    <location>
        <begin position="129"/>
        <end position="254"/>
    </location>
</feature>
<evidence type="ECO:0000256" key="2">
    <source>
        <dbReference type="ARBA" id="ARBA00023002"/>
    </source>
</evidence>
<dbReference type="PANTHER" id="PTHR42840">
    <property type="entry name" value="NAD(P)-BINDING ROSSMANN-FOLD SUPERFAMILY PROTEIN-RELATED"/>
    <property type="match status" value="1"/>
</dbReference>
<dbReference type="GO" id="GO:0006740">
    <property type="term" value="P:NADPH regeneration"/>
    <property type="evidence" value="ECO:0007669"/>
    <property type="project" value="TreeGrafter"/>
</dbReference>
<keyword evidence="2" id="KW-0560">Oxidoreductase</keyword>
<dbReference type="AlphaFoldDB" id="A0A917WWM6"/>
<dbReference type="Gene3D" id="3.40.50.720">
    <property type="entry name" value="NAD(P)-binding Rossmann-like Domain"/>
    <property type="match status" value="1"/>
</dbReference>
<dbReference type="GO" id="GO:0016491">
    <property type="term" value="F:oxidoreductase activity"/>
    <property type="evidence" value="ECO:0007669"/>
    <property type="project" value="UniProtKB-KW"/>
</dbReference>
<evidence type="ECO:0008006" key="7">
    <source>
        <dbReference type="Google" id="ProtNLM"/>
    </source>
</evidence>
<dbReference type="Gene3D" id="3.30.360.10">
    <property type="entry name" value="Dihydrodipicolinate Reductase, domain 2"/>
    <property type="match status" value="1"/>
</dbReference>
<reference evidence="5" key="1">
    <citation type="journal article" date="2014" name="Int. J. Syst. Evol. Microbiol.">
        <title>Complete genome sequence of Corynebacterium casei LMG S-19264T (=DSM 44701T), isolated from a smear-ripened cheese.</title>
        <authorList>
            <consortium name="US DOE Joint Genome Institute (JGI-PGF)"/>
            <person name="Walter F."/>
            <person name="Albersmeier A."/>
            <person name="Kalinowski J."/>
            <person name="Ruckert C."/>
        </authorList>
    </citation>
    <scope>NUCLEOTIDE SEQUENCE</scope>
    <source>
        <strain evidence="5">JCM 19831</strain>
    </source>
</reference>
<dbReference type="PANTHER" id="PTHR42840:SF3">
    <property type="entry name" value="BINDING ROSSMANN FOLD OXIDOREDUCTASE, PUTATIVE (AFU_ORTHOLOGUE AFUA_2G10240)-RELATED"/>
    <property type="match status" value="1"/>
</dbReference>
<evidence type="ECO:0000313" key="6">
    <source>
        <dbReference type="Proteomes" id="UP000642070"/>
    </source>
</evidence>
<dbReference type="SUPFAM" id="SSF51735">
    <property type="entry name" value="NAD(P)-binding Rossmann-fold domains"/>
    <property type="match status" value="1"/>
</dbReference>
<dbReference type="Proteomes" id="UP000642070">
    <property type="component" value="Unassembled WGS sequence"/>
</dbReference>
<dbReference type="Pfam" id="PF01408">
    <property type="entry name" value="GFO_IDH_MocA"/>
    <property type="match status" value="1"/>
</dbReference>
<dbReference type="Pfam" id="PF22725">
    <property type="entry name" value="GFO_IDH_MocA_C3"/>
    <property type="match status" value="1"/>
</dbReference>
<organism evidence="5 6">
    <name type="scientific">Dactylosporangium sucinum</name>
    <dbReference type="NCBI Taxonomy" id="1424081"/>
    <lineage>
        <taxon>Bacteria</taxon>
        <taxon>Bacillati</taxon>
        <taxon>Actinomycetota</taxon>
        <taxon>Actinomycetes</taxon>
        <taxon>Micromonosporales</taxon>
        <taxon>Micromonosporaceae</taxon>
        <taxon>Dactylosporangium</taxon>
    </lineage>
</organism>
<accession>A0A917WWM6</accession>
<dbReference type="SUPFAM" id="SSF55347">
    <property type="entry name" value="Glyceraldehyde-3-phosphate dehydrogenase-like, C-terminal domain"/>
    <property type="match status" value="1"/>
</dbReference>
<reference evidence="5" key="2">
    <citation type="submission" date="2020-09" db="EMBL/GenBank/DDBJ databases">
        <authorList>
            <person name="Sun Q."/>
            <person name="Ohkuma M."/>
        </authorList>
    </citation>
    <scope>NUCLEOTIDE SEQUENCE</scope>
    <source>
        <strain evidence="5">JCM 19831</strain>
    </source>
</reference>
<dbReference type="InterPro" id="IPR055170">
    <property type="entry name" value="GFO_IDH_MocA-like_dom"/>
</dbReference>
<gene>
    <name evidence="5" type="ORF">GCM10007977_041690</name>
</gene>